<evidence type="ECO:0008006" key="4">
    <source>
        <dbReference type="Google" id="ProtNLM"/>
    </source>
</evidence>
<feature type="region of interest" description="Disordered" evidence="1">
    <location>
        <begin position="75"/>
        <end position="102"/>
    </location>
</feature>
<keyword evidence="3" id="KW-1185">Reference proteome</keyword>
<dbReference type="Proteomes" id="UP000095751">
    <property type="component" value="Unassembled WGS sequence"/>
</dbReference>
<organism evidence="2 3">
    <name type="scientific">Fragilariopsis cylindrus CCMP1102</name>
    <dbReference type="NCBI Taxonomy" id="635003"/>
    <lineage>
        <taxon>Eukaryota</taxon>
        <taxon>Sar</taxon>
        <taxon>Stramenopiles</taxon>
        <taxon>Ochrophyta</taxon>
        <taxon>Bacillariophyta</taxon>
        <taxon>Bacillariophyceae</taxon>
        <taxon>Bacillariophycidae</taxon>
        <taxon>Bacillariales</taxon>
        <taxon>Bacillariaceae</taxon>
        <taxon>Fragilariopsis</taxon>
    </lineage>
</organism>
<reference evidence="2 3" key="1">
    <citation type="submission" date="2016-09" db="EMBL/GenBank/DDBJ databases">
        <title>Extensive genetic diversity and differential bi-allelic expression allows diatom success in the polar Southern Ocean.</title>
        <authorList>
            <consortium name="DOE Joint Genome Institute"/>
            <person name="Mock T."/>
            <person name="Otillar R.P."/>
            <person name="Strauss J."/>
            <person name="Dupont C."/>
            <person name="Frickenhaus S."/>
            <person name="Maumus F."/>
            <person name="Mcmullan M."/>
            <person name="Sanges R."/>
            <person name="Schmutz J."/>
            <person name="Toseland A."/>
            <person name="Valas R."/>
            <person name="Veluchamy A."/>
            <person name="Ward B.J."/>
            <person name="Allen A."/>
            <person name="Barry K."/>
            <person name="Falciatore A."/>
            <person name="Ferrante M."/>
            <person name="Fortunato A.E."/>
            <person name="Gloeckner G."/>
            <person name="Gruber A."/>
            <person name="Hipkin R."/>
            <person name="Janech M."/>
            <person name="Kroth P."/>
            <person name="Leese F."/>
            <person name="Lindquist E."/>
            <person name="Lyon B.R."/>
            <person name="Martin J."/>
            <person name="Mayer C."/>
            <person name="Parker M."/>
            <person name="Quesneville H."/>
            <person name="Raymond J."/>
            <person name="Uhlig C."/>
            <person name="Valentin K.U."/>
            <person name="Worden A.Z."/>
            <person name="Armbrust E.V."/>
            <person name="Bowler C."/>
            <person name="Green B."/>
            <person name="Moulton V."/>
            <person name="Van Oosterhout C."/>
            <person name="Grigoriev I."/>
        </authorList>
    </citation>
    <scope>NUCLEOTIDE SEQUENCE [LARGE SCALE GENOMIC DNA]</scope>
    <source>
        <strain evidence="2 3">CCMP1102</strain>
    </source>
</reference>
<dbReference type="InParanoid" id="A0A1E7FIU1"/>
<name>A0A1E7FIU1_9STRA</name>
<accession>A0A1E7FIU1</accession>
<gene>
    <name evidence="2" type="ORF">FRACYDRAFT_238131</name>
</gene>
<proteinExistence type="predicted"/>
<protein>
    <recommendedName>
        <fullName evidence="4">Ketopantoate reductase N-terminal domain-containing protein</fullName>
    </recommendedName>
</protein>
<evidence type="ECO:0000313" key="3">
    <source>
        <dbReference type="Proteomes" id="UP000095751"/>
    </source>
</evidence>
<dbReference type="EMBL" id="KV784357">
    <property type="protein sequence ID" value="OEU17703.1"/>
    <property type="molecule type" value="Genomic_DNA"/>
</dbReference>
<sequence length="394" mass="44524">MSTSNESTTNNRRQKHNSNTSYNVLILGASYGSLLSTKLLLAGHDVTLICREGTANVFNENRSIVRMPIKGRNDRIELKSSPRARSPDDITFAKKSSNDGSKDSSNIYDLVVLAMQEPQYSAPDVRRLVQRVAIAKIPVMALTNMPLLPFLARIPGLERFMVGPSSSREQNDDNVSTIREKIRSCYTDPELWDEFMKNSGDIGLFTSCSPDPQAYRPTGESPNVLDVRLPTNFKAARFTSEQHTTMLREMERDIQGIRYTDEGNKNTIELPVKLRIHDSIFVPTAKWAMLLAGNYRCIETNEMIISIREAVTRDVEVSRRVYNYVVKLCVNLGGKSEDFVPFDKYLKAAESLKSPSSVAREIASGATNIERVDKIVALIGTIQQRERRRQRQRR</sequence>
<evidence type="ECO:0000313" key="2">
    <source>
        <dbReference type="EMBL" id="OEU17703.1"/>
    </source>
</evidence>
<dbReference type="AlphaFoldDB" id="A0A1E7FIU1"/>
<evidence type="ECO:0000256" key="1">
    <source>
        <dbReference type="SAM" id="MobiDB-lite"/>
    </source>
</evidence>
<dbReference type="KEGG" id="fcy:FRACYDRAFT_238131"/>
<dbReference type="OrthoDB" id="536031at2759"/>